<dbReference type="AlphaFoldDB" id="A0A543G0W6"/>
<dbReference type="RefSeq" id="WP_089080261.1">
    <property type="nucleotide sequence ID" value="NZ_VFPJ01000001.1"/>
</dbReference>
<organism evidence="1 2">
    <name type="scientific">Flavobacterium branchiophilum</name>
    <dbReference type="NCBI Taxonomy" id="55197"/>
    <lineage>
        <taxon>Bacteria</taxon>
        <taxon>Pseudomonadati</taxon>
        <taxon>Bacteroidota</taxon>
        <taxon>Flavobacteriia</taxon>
        <taxon>Flavobacteriales</taxon>
        <taxon>Flavobacteriaceae</taxon>
        <taxon>Flavobacterium</taxon>
    </lineage>
</organism>
<sequence>MKNLFIKIIFILFSVFSFAQKDKGKVEVEYKLEINNAYITRKGILNCNESSSLFKLFSTGDKEEKKEIDYETNSIKITERSIDEYNYIDITNDSIKSILNIKKDDYIIVEEIPLMQWILSENSEVKKINNFICNKAILNFRGRNYVAWFTTEIPISFGPWKFHGLPGLILEISDDAGYRHWVATKIKYPSNNKLKIEVFQTINAEKVTLKKFVEKFDNQQKSMFARINKIMPRGTISSSENSKRHTIEQVYEWEVEKK</sequence>
<comment type="caution">
    <text evidence="1">The sequence shown here is derived from an EMBL/GenBank/DDBJ whole genome shotgun (WGS) entry which is preliminary data.</text>
</comment>
<gene>
    <name evidence="1" type="ORF">BC670_0450</name>
</gene>
<dbReference type="Proteomes" id="UP000320773">
    <property type="component" value="Unassembled WGS sequence"/>
</dbReference>
<evidence type="ECO:0000313" key="2">
    <source>
        <dbReference type="Proteomes" id="UP000320773"/>
    </source>
</evidence>
<dbReference type="Pfam" id="PF09697">
    <property type="entry name" value="Porph_ging"/>
    <property type="match status" value="1"/>
</dbReference>
<dbReference type="NCBIfam" id="TIGR01200">
    <property type="entry name" value="GLPGLI"/>
    <property type="match status" value="1"/>
</dbReference>
<accession>A0A543G0W6</accession>
<name>A0A543G0W6_9FLAO</name>
<protein>
    <submittedName>
        <fullName evidence="1">GLPGLI family protein</fullName>
    </submittedName>
</protein>
<proteinExistence type="predicted"/>
<reference evidence="1 2" key="1">
    <citation type="submission" date="2019-06" db="EMBL/GenBank/DDBJ databases">
        <title>Genomic Encyclopedia of Archaeal and Bacterial Type Strains, Phase II (KMG-II): from individual species to whole genera.</title>
        <authorList>
            <person name="Goeker M."/>
        </authorList>
    </citation>
    <scope>NUCLEOTIDE SEQUENCE [LARGE SCALE GENOMIC DNA]</scope>
    <source>
        <strain evidence="1 2">DSM 24789</strain>
    </source>
</reference>
<dbReference type="InterPro" id="IPR005901">
    <property type="entry name" value="GLPGLI"/>
</dbReference>
<dbReference type="EMBL" id="VFPJ01000001">
    <property type="protein sequence ID" value="TQM39634.1"/>
    <property type="molecule type" value="Genomic_DNA"/>
</dbReference>
<evidence type="ECO:0000313" key="1">
    <source>
        <dbReference type="EMBL" id="TQM39634.1"/>
    </source>
</evidence>